<sequence>MTKKHLMLLPKSHEFTRKVGSAMGQMRVADQALSPLIGAGSKLPSYQEAGLKEFWVCHRSLYLMAGKRCVLARTVESNQGGRFGGNECATDSETSGI</sequence>
<protein>
    <submittedName>
        <fullName evidence="1">Uncharacterized protein</fullName>
    </submittedName>
</protein>
<name>A0A8X7B7F5_TRICX</name>
<gene>
    <name evidence="1" type="ORF">TNCV_2176711</name>
</gene>
<accession>A0A8X7B7F5</accession>
<dbReference type="Proteomes" id="UP000887159">
    <property type="component" value="Unassembled WGS sequence"/>
</dbReference>
<dbReference type="EMBL" id="BMAU01021361">
    <property type="protein sequence ID" value="GFY22410.1"/>
    <property type="molecule type" value="Genomic_DNA"/>
</dbReference>
<proteinExistence type="predicted"/>
<comment type="caution">
    <text evidence="1">The sequence shown here is derived from an EMBL/GenBank/DDBJ whole genome shotgun (WGS) entry which is preliminary data.</text>
</comment>
<evidence type="ECO:0000313" key="1">
    <source>
        <dbReference type="EMBL" id="GFY22410.1"/>
    </source>
</evidence>
<evidence type="ECO:0000313" key="2">
    <source>
        <dbReference type="Proteomes" id="UP000887159"/>
    </source>
</evidence>
<organism evidence="1 2">
    <name type="scientific">Trichonephila clavipes</name>
    <name type="common">Golden silk orbweaver</name>
    <name type="synonym">Nephila clavipes</name>
    <dbReference type="NCBI Taxonomy" id="2585209"/>
    <lineage>
        <taxon>Eukaryota</taxon>
        <taxon>Metazoa</taxon>
        <taxon>Ecdysozoa</taxon>
        <taxon>Arthropoda</taxon>
        <taxon>Chelicerata</taxon>
        <taxon>Arachnida</taxon>
        <taxon>Araneae</taxon>
        <taxon>Araneomorphae</taxon>
        <taxon>Entelegynae</taxon>
        <taxon>Araneoidea</taxon>
        <taxon>Nephilidae</taxon>
        <taxon>Trichonephila</taxon>
    </lineage>
</organism>
<keyword evidence="2" id="KW-1185">Reference proteome</keyword>
<dbReference type="AlphaFoldDB" id="A0A8X7B7F5"/>
<reference evidence="1" key="1">
    <citation type="submission" date="2020-08" db="EMBL/GenBank/DDBJ databases">
        <title>Multicomponent nature underlies the extraordinary mechanical properties of spider dragline silk.</title>
        <authorList>
            <person name="Kono N."/>
            <person name="Nakamura H."/>
            <person name="Mori M."/>
            <person name="Yoshida Y."/>
            <person name="Ohtoshi R."/>
            <person name="Malay A.D."/>
            <person name="Moran D.A.P."/>
            <person name="Tomita M."/>
            <person name="Numata K."/>
            <person name="Arakawa K."/>
        </authorList>
    </citation>
    <scope>NUCLEOTIDE SEQUENCE</scope>
</reference>